<sequence>MQSSLSGSGGMTKEEKDLLDRSVKCQMKLEMRGSSVEMEIEQVEKPEETSASPAIGAGPQIAQYSEALLENSTAPPVELGDVFFSKWEEDLAMIDFSNDIRPKILTTEEEISAWNQPQISPSPAPKLAADSTPTISPSKPTTSLALALANAPHGSISSSSSLPPSDAACCLPRMRLPPLPCPHPPPLHLNLRVNV</sequence>
<feature type="compositionally biased region" description="Low complexity" evidence="1">
    <location>
        <begin position="131"/>
        <end position="141"/>
    </location>
</feature>
<evidence type="ECO:0000313" key="3">
    <source>
        <dbReference type="Proteomes" id="UP000197138"/>
    </source>
</evidence>
<dbReference type="AlphaFoldDB" id="A0A218Y2Q1"/>
<feature type="region of interest" description="Disordered" evidence="1">
    <location>
        <begin position="116"/>
        <end position="141"/>
    </location>
</feature>
<proteinExistence type="predicted"/>
<evidence type="ECO:0000313" key="2">
    <source>
        <dbReference type="EMBL" id="OWM91587.1"/>
    </source>
</evidence>
<name>A0A218Y2Q1_PUNGR</name>
<dbReference type="EMBL" id="MTKT01000157">
    <property type="protein sequence ID" value="OWM91587.1"/>
    <property type="molecule type" value="Genomic_DNA"/>
</dbReference>
<comment type="caution">
    <text evidence="2">The sequence shown here is derived from an EMBL/GenBank/DDBJ whole genome shotgun (WGS) entry which is preliminary data.</text>
</comment>
<gene>
    <name evidence="2" type="ORF">CDL15_Pgr022336</name>
</gene>
<protein>
    <submittedName>
        <fullName evidence="2">Uncharacterized protein</fullName>
    </submittedName>
</protein>
<reference evidence="3" key="1">
    <citation type="journal article" date="2017" name="Plant J.">
        <title>The pomegranate (Punica granatum L.) genome and the genomics of punicalagin biosynthesis.</title>
        <authorList>
            <person name="Qin G."/>
            <person name="Xu C."/>
            <person name="Ming R."/>
            <person name="Tang H."/>
            <person name="Guyot R."/>
            <person name="Kramer E.M."/>
            <person name="Hu Y."/>
            <person name="Yi X."/>
            <person name="Qi Y."/>
            <person name="Xu X."/>
            <person name="Gao Z."/>
            <person name="Pan H."/>
            <person name="Jian J."/>
            <person name="Tian Y."/>
            <person name="Yue Z."/>
            <person name="Xu Y."/>
        </authorList>
    </citation>
    <scope>NUCLEOTIDE SEQUENCE [LARGE SCALE GENOMIC DNA]</scope>
    <source>
        <strain evidence="3">cv. Dabenzi</strain>
    </source>
</reference>
<evidence type="ECO:0000256" key="1">
    <source>
        <dbReference type="SAM" id="MobiDB-lite"/>
    </source>
</evidence>
<dbReference type="Proteomes" id="UP000197138">
    <property type="component" value="Unassembled WGS sequence"/>
</dbReference>
<accession>A0A218Y2Q1</accession>
<organism evidence="2 3">
    <name type="scientific">Punica granatum</name>
    <name type="common">Pomegranate</name>
    <dbReference type="NCBI Taxonomy" id="22663"/>
    <lineage>
        <taxon>Eukaryota</taxon>
        <taxon>Viridiplantae</taxon>
        <taxon>Streptophyta</taxon>
        <taxon>Embryophyta</taxon>
        <taxon>Tracheophyta</taxon>
        <taxon>Spermatophyta</taxon>
        <taxon>Magnoliopsida</taxon>
        <taxon>eudicotyledons</taxon>
        <taxon>Gunneridae</taxon>
        <taxon>Pentapetalae</taxon>
        <taxon>rosids</taxon>
        <taxon>malvids</taxon>
        <taxon>Myrtales</taxon>
        <taxon>Lythraceae</taxon>
        <taxon>Punica</taxon>
    </lineage>
</organism>